<dbReference type="Gene3D" id="3.40.50.300">
    <property type="entry name" value="P-loop containing nucleotide triphosphate hydrolases"/>
    <property type="match status" value="1"/>
</dbReference>
<evidence type="ECO:0008006" key="3">
    <source>
        <dbReference type="Google" id="ProtNLM"/>
    </source>
</evidence>
<comment type="caution">
    <text evidence="1">The sequence shown here is derived from an EMBL/GenBank/DDBJ whole genome shotgun (WGS) entry which is preliminary data.</text>
</comment>
<keyword evidence="2" id="KW-1185">Reference proteome</keyword>
<dbReference type="AlphaFoldDB" id="A0A7I9Y1S9"/>
<dbReference type="EMBL" id="BLKW01000004">
    <property type="protein sequence ID" value="GFG76032.1"/>
    <property type="molecule type" value="Genomic_DNA"/>
</dbReference>
<protein>
    <recommendedName>
        <fullName evidence="3">Sulfotransferase family protein</fullName>
    </recommendedName>
</protein>
<reference evidence="1 2" key="1">
    <citation type="journal article" date="2019" name="Emerg. Microbes Infect.">
        <title>Comprehensive subspecies identification of 175 nontuberculous mycobacteria species based on 7547 genomic profiles.</title>
        <authorList>
            <person name="Matsumoto Y."/>
            <person name="Kinjo T."/>
            <person name="Motooka D."/>
            <person name="Nabeya D."/>
            <person name="Jung N."/>
            <person name="Uechi K."/>
            <person name="Horii T."/>
            <person name="Iida T."/>
            <person name="Fujita J."/>
            <person name="Nakamura S."/>
        </authorList>
    </citation>
    <scope>NUCLEOTIDE SEQUENCE [LARGE SCALE GENOMIC DNA]</scope>
    <source>
        <strain evidence="1 2">JCM 17322</strain>
    </source>
</reference>
<accession>A0A7I9Y1S9</accession>
<proteinExistence type="predicted"/>
<name>A0A7I9Y1S9_9MYCO</name>
<dbReference type="Proteomes" id="UP000465361">
    <property type="component" value="Unassembled WGS sequence"/>
</dbReference>
<gene>
    <name evidence="1" type="ORF">MBOT_33970</name>
</gene>
<dbReference type="InterPro" id="IPR014556">
    <property type="entry name" value="UCP029407"/>
</dbReference>
<dbReference type="SUPFAM" id="SSF52540">
    <property type="entry name" value="P-loop containing nucleoside triphosphate hydrolases"/>
    <property type="match status" value="1"/>
</dbReference>
<sequence>MSPAAHTTRVSHPLIVFVMGMGRSGTSALTRVLSLCGATLPTVLFGANRGNPAGHWEPRAALDLNEAILYRHGSNWYDPTLRLQEEGTFDAKEQAAYIAEIGSFLSTLPTEPVVLIKEPRITVLASLWFEAARRAGFDIAVTIAVRHPEEVVASLAARDRVSPQLARALWLKYNLLAERYTRNLPRVFVEYSNLLDDWRREMTRVGAGLKIDLNNRDEAAIEQFLRLDLYRQRHRGPVTEPFGTDWISAAHAALSAAARDEPWDQSELDRVFRAYTASEHGFRAAFEDFHHHFNSKVVRFHSLVVRPSITKLVRVLAATAHRA</sequence>
<organism evidence="1 2">
    <name type="scientific">Mycobacterium botniense</name>
    <dbReference type="NCBI Taxonomy" id="84962"/>
    <lineage>
        <taxon>Bacteria</taxon>
        <taxon>Bacillati</taxon>
        <taxon>Actinomycetota</taxon>
        <taxon>Actinomycetes</taxon>
        <taxon>Mycobacteriales</taxon>
        <taxon>Mycobacteriaceae</taxon>
        <taxon>Mycobacterium</taxon>
    </lineage>
</organism>
<evidence type="ECO:0000313" key="1">
    <source>
        <dbReference type="EMBL" id="GFG76032.1"/>
    </source>
</evidence>
<dbReference type="InterPro" id="IPR027417">
    <property type="entry name" value="P-loop_NTPase"/>
</dbReference>
<dbReference type="PIRSF" id="PIRSF029407">
    <property type="entry name" value="UCP029407"/>
    <property type="match status" value="1"/>
</dbReference>
<evidence type="ECO:0000313" key="2">
    <source>
        <dbReference type="Proteomes" id="UP000465361"/>
    </source>
</evidence>